<gene>
    <name evidence="13" type="primary">bioB</name>
    <name evidence="16" type="ORF">JCM21142_83164</name>
</gene>
<evidence type="ECO:0000256" key="11">
    <source>
        <dbReference type="ARBA" id="ARBA00023014"/>
    </source>
</evidence>
<dbReference type="STRING" id="869213.GCA_000517085_04039"/>
<sequence>MIELLKKKVLDGHLISSQEALQLSRTEHKRELYEAANEIRKHFCSNTFDLCSITNAKSGKCSEDCKWCSQSRHHHTNIEEYEMVDKDQALQEALDNAEQGVLRHSLVTSGRRVSNRTLDELIPVFKEIAKKSKMKLCASMGLINEEQMLRLKNEAQVEHYHCNIETAPSFFSKLMSTHTLEEKIETIKMAQKVGLKVCSGGIMGMGETMEQRIEMAFLLRDLGVKSIPINILQPIKGTALENVPPLKEEEVLTTIAVFRFIHPDAYLRFAGGRVQIKHYQDKALKAGVNAALTGDYLTSVGSNIQEDRVDFKNAGFEIS</sequence>
<feature type="binding site" evidence="13 14">
    <location>
        <position position="137"/>
    </location>
    <ligand>
        <name>[2Fe-2S] cluster</name>
        <dbReference type="ChEBI" id="CHEBI:190135"/>
    </ligand>
</feature>
<keyword evidence="7 13" id="KW-0001">2Fe-2S</keyword>
<dbReference type="CDD" id="cd01335">
    <property type="entry name" value="Radical_SAM"/>
    <property type="match status" value="1"/>
</dbReference>
<dbReference type="GO" id="GO:0051539">
    <property type="term" value="F:4 iron, 4 sulfur cluster binding"/>
    <property type="evidence" value="ECO:0007669"/>
    <property type="project" value="UniProtKB-KW"/>
</dbReference>
<dbReference type="EC" id="2.8.1.6" evidence="3 13"/>
<dbReference type="UniPathway" id="UPA00078">
    <property type="reaction ID" value="UER00162"/>
</dbReference>
<dbReference type="SUPFAM" id="SSF102114">
    <property type="entry name" value="Radical SAM enzymes"/>
    <property type="match status" value="1"/>
</dbReference>
<dbReference type="Pfam" id="PF04055">
    <property type="entry name" value="Radical_SAM"/>
    <property type="match status" value="1"/>
</dbReference>
<feature type="binding site" evidence="13 14">
    <location>
        <position position="198"/>
    </location>
    <ligand>
        <name>[2Fe-2S] cluster</name>
        <dbReference type="ChEBI" id="CHEBI:190135"/>
    </ligand>
</feature>
<proteinExistence type="inferred from homology"/>
<dbReference type="SFLD" id="SFLDG01060">
    <property type="entry name" value="BATS_domain_containing"/>
    <property type="match status" value="1"/>
</dbReference>
<dbReference type="SMART" id="SM00729">
    <property type="entry name" value="Elp3"/>
    <property type="match status" value="1"/>
</dbReference>
<accession>W7Y868</accession>
<evidence type="ECO:0000256" key="8">
    <source>
        <dbReference type="ARBA" id="ARBA00022723"/>
    </source>
</evidence>
<feature type="binding site" evidence="13 14">
    <location>
        <position position="61"/>
    </location>
    <ligand>
        <name>[4Fe-4S] cluster</name>
        <dbReference type="ChEBI" id="CHEBI:49883"/>
        <note>4Fe-4S-S-AdoMet</note>
    </ligand>
</feature>
<dbReference type="InterPro" id="IPR006638">
    <property type="entry name" value="Elp3/MiaA/NifB-like_rSAM"/>
</dbReference>
<dbReference type="SFLD" id="SFLDG01278">
    <property type="entry name" value="biotin_synthase_like"/>
    <property type="match status" value="1"/>
</dbReference>
<dbReference type="PROSITE" id="PS51918">
    <property type="entry name" value="RADICAL_SAM"/>
    <property type="match status" value="1"/>
</dbReference>
<name>W7Y868_9BACT</name>
<dbReference type="GO" id="GO:0009102">
    <property type="term" value="P:biotin biosynthetic process"/>
    <property type="evidence" value="ECO:0007669"/>
    <property type="project" value="UniProtKB-UniRule"/>
</dbReference>
<comment type="catalytic activity">
    <reaction evidence="12 13">
        <text>(4R,5S)-dethiobiotin + (sulfur carrier)-SH + 2 reduced [2Fe-2S]-[ferredoxin] + 2 S-adenosyl-L-methionine = (sulfur carrier)-H + biotin + 2 5'-deoxyadenosine + 2 L-methionine + 2 oxidized [2Fe-2S]-[ferredoxin]</text>
        <dbReference type="Rhea" id="RHEA:22060"/>
        <dbReference type="Rhea" id="RHEA-COMP:10000"/>
        <dbReference type="Rhea" id="RHEA-COMP:10001"/>
        <dbReference type="Rhea" id="RHEA-COMP:14737"/>
        <dbReference type="Rhea" id="RHEA-COMP:14739"/>
        <dbReference type="ChEBI" id="CHEBI:17319"/>
        <dbReference type="ChEBI" id="CHEBI:29917"/>
        <dbReference type="ChEBI" id="CHEBI:33737"/>
        <dbReference type="ChEBI" id="CHEBI:33738"/>
        <dbReference type="ChEBI" id="CHEBI:57586"/>
        <dbReference type="ChEBI" id="CHEBI:57844"/>
        <dbReference type="ChEBI" id="CHEBI:59789"/>
        <dbReference type="ChEBI" id="CHEBI:64428"/>
        <dbReference type="ChEBI" id="CHEBI:149473"/>
        <dbReference type="EC" id="2.8.1.6"/>
    </reaction>
</comment>
<comment type="subunit">
    <text evidence="13">Homodimer.</text>
</comment>
<dbReference type="InterPro" id="IPR007197">
    <property type="entry name" value="rSAM"/>
</dbReference>
<keyword evidence="9 13" id="KW-0093">Biotin biosynthesis</keyword>
<evidence type="ECO:0000313" key="16">
    <source>
        <dbReference type="EMBL" id="GAF04457.1"/>
    </source>
</evidence>
<evidence type="ECO:0000256" key="13">
    <source>
        <dbReference type="HAMAP-Rule" id="MF_01694"/>
    </source>
</evidence>
<dbReference type="PANTHER" id="PTHR22976:SF2">
    <property type="entry name" value="BIOTIN SYNTHASE, MITOCHONDRIAL"/>
    <property type="match status" value="1"/>
</dbReference>
<evidence type="ECO:0000256" key="9">
    <source>
        <dbReference type="ARBA" id="ARBA00022756"/>
    </source>
</evidence>
<dbReference type="EMBL" id="BAMD01000046">
    <property type="protein sequence ID" value="GAF04457.1"/>
    <property type="molecule type" value="Genomic_DNA"/>
</dbReference>
<comment type="similarity">
    <text evidence="2 13">Belongs to the radical SAM superfamily. Biotin synthase family.</text>
</comment>
<keyword evidence="6 13" id="KW-0949">S-adenosyl-L-methionine</keyword>
<keyword evidence="4 13" id="KW-0004">4Fe-4S</keyword>
<feature type="binding site" evidence="13 14">
    <location>
        <position position="68"/>
    </location>
    <ligand>
        <name>[4Fe-4S] cluster</name>
        <dbReference type="ChEBI" id="CHEBI:49883"/>
        <note>4Fe-4S-S-AdoMet</note>
    </ligand>
</feature>
<feature type="binding site" evidence="13 14">
    <location>
        <position position="268"/>
    </location>
    <ligand>
        <name>[2Fe-2S] cluster</name>
        <dbReference type="ChEBI" id="CHEBI:190135"/>
    </ligand>
</feature>
<evidence type="ECO:0000256" key="14">
    <source>
        <dbReference type="PIRSR" id="PIRSR001619-1"/>
    </source>
</evidence>
<evidence type="ECO:0000313" key="17">
    <source>
        <dbReference type="Proteomes" id="UP000019402"/>
    </source>
</evidence>
<organism evidence="16 17">
    <name type="scientific">Saccharicrinis fermentans DSM 9555 = JCM 21142</name>
    <dbReference type="NCBI Taxonomy" id="869213"/>
    <lineage>
        <taxon>Bacteria</taxon>
        <taxon>Pseudomonadati</taxon>
        <taxon>Bacteroidota</taxon>
        <taxon>Bacteroidia</taxon>
        <taxon>Marinilabiliales</taxon>
        <taxon>Marinilabiliaceae</taxon>
        <taxon>Saccharicrinis</taxon>
    </lineage>
</organism>
<evidence type="ECO:0000256" key="1">
    <source>
        <dbReference type="ARBA" id="ARBA00004942"/>
    </source>
</evidence>
<dbReference type="RefSeq" id="WP_027473337.1">
    <property type="nucleotide sequence ID" value="NZ_BAMD01000046.1"/>
</dbReference>
<comment type="cofactor">
    <cofactor evidence="14">
        <name>[2Fe-2S] cluster</name>
        <dbReference type="ChEBI" id="CHEBI:190135"/>
    </cofactor>
    <text evidence="14">Binds 1 [2Fe-2S] cluster. The cluster is coordinated with 3 cysteines and 1 arginine.</text>
</comment>
<feature type="domain" description="Radical SAM core" evidence="15">
    <location>
        <begin position="43"/>
        <end position="273"/>
    </location>
</feature>
<feature type="binding site" evidence="13 14">
    <location>
        <position position="105"/>
    </location>
    <ligand>
        <name>[2Fe-2S] cluster</name>
        <dbReference type="ChEBI" id="CHEBI:190135"/>
    </ligand>
</feature>
<dbReference type="InterPro" id="IPR024177">
    <property type="entry name" value="Biotin_synthase"/>
</dbReference>
<comment type="function">
    <text evidence="13">Catalyzes the conversion of dethiobiotin (DTB) to biotin by the insertion of a sulfur atom into dethiobiotin via a radical-based mechanism.</text>
</comment>
<evidence type="ECO:0000256" key="6">
    <source>
        <dbReference type="ARBA" id="ARBA00022691"/>
    </source>
</evidence>
<dbReference type="SFLD" id="SFLDS00029">
    <property type="entry name" value="Radical_SAM"/>
    <property type="match status" value="1"/>
</dbReference>
<keyword evidence="8 13" id="KW-0479">Metal-binding</keyword>
<keyword evidence="17" id="KW-1185">Reference proteome</keyword>
<dbReference type="Gene3D" id="3.20.20.70">
    <property type="entry name" value="Aldolase class I"/>
    <property type="match status" value="1"/>
</dbReference>
<dbReference type="InterPro" id="IPR010722">
    <property type="entry name" value="BATS_dom"/>
</dbReference>
<dbReference type="PANTHER" id="PTHR22976">
    <property type="entry name" value="BIOTIN SYNTHASE"/>
    <property type="match status" value="1"/>
</dbReference>
<keyword evidence="5 13" id="KW-0808">Transferase</keyword>
<dbReference type="GO" id="GO:0005506">
    <property type="term" value="F:iron ion binding"/>
    <property type="evidence" value="ECO:0007669"/>
    <property type="project" value="UniProtKB-UniRule"/>
</dbReference>
<evidence type="ECO:0000256" key="5">
    <source>
        <dbReference type="ARBA" id="ARBA00022679"/>
    </source>
</evidence>
<dbReference type="OrthoDB" id="9786826at2"/>
<evidence type="ECO:0000256" key="3">
    <source>
        <dbReference type="ARBA" id="ARBA00012236"/>
    </source>
</evidence>
<dbReference type="eggNOG" id="COG0502">
    <property type="taxonomic scope" value="Bacteria"/>
</dbReference>
<dbReference type="InterPro" id="IPR013785">
    <property type="entry name" value="Aldolase_TIM"/>
</dbReference>
<evidence type="ECO:0000259" key="15">
    <source>
        <dbReference type="PROSITE" id="PS51918"/>
    </source>
</evidence>
<protein>
    <recommendedName>
        <fullName evidence="3 13">Biotin synthase</fullName>
        <ecNumber evidence="3 13">2.8.1.6</ecNumber>
    </recommendedName>
</protein>
<comment type="pathway">
    <text evidence="1 13">Cofactor biosynthesis; biotin biosynthesis; biotin from 7,8-diaminononanoate: step 2/2.</text>
</comment>
<dbReference type="InterPro" id="IPR002684">
    <property type="entry name" value="Biotin_synth/BioAB"/>
</dbReference>
<comment type="cofactor">
    <cofactor evidence="13">
        <name>[2Fe-2S] cluster</name>
        <dbReference type="ChEBI" id="CHEBI:190135"/>
    </cofactor>
    <text evidence="13">Binds 1 [2Fe-2S] cluster. The cluster is coordinated with 3 cysteines and 1 arginine.</text>
</comment>
<comment type="caution">
    <text evidence="16">The sequence shown here is derived from an EMBL/GenBank/DDBJ whole genome shotgun (WGS) entry which is preliminary data.</text>
</comment>
<dbReference type="SMART" id="SM00876">
    <property type="entry name" value="BATS"/>
    <property type="match status" value="1"/>
</dbReference>
<dbReference type="Proteomes" id="UP000019402">
    <property type="component" value="Unassembled WGS sequence"/>
</dbReference>
<evidence type="ECO:0000256" key="4">
    <source>
        <dbReference type="ARBA" id="ARBA00022485"/>
    </source>
</evidence>
<evidence type="ECO:0000256" key="7">
    <source>
        <dbReference type="ARBA" id="ARBA00022714"/>
    </source>
</evidence>
<dbReference type="Pfam" id="PF06968">
    <property type="entry name" value="BATS"/>
    <property type="match status" value="1"/>
</dbReference>
<feature type="binding site" evidence="13 14">
    <location>
        <position position="65"/>
    </location>
    <ligand>
        <name>[4Fe-4S] cluster</name>
        <dbReference type="ChEBI" id="CHEBI:49883"/>
        <note>4Fe-4S-S-AdoMet</note>
    </ligand>
</feature>
<dbReference type="PIRSF" id="PIRSF001619">
    <property type="entry name" value="Biotin_synth"/>
    <property type="match status" value="1"/>
</dbReference>
<keyword evidence="11 13" id="KW-0411">Iron-sulfur</keyword>
<dbReference type="HAMAP" id="MF_01694">
    <property type="entry name" value="BioB"/>
    <property type="match status" value="1"/>
</dbReference>
<dbReference type="GO" id="GO:0051537">
    <property type="term" value="F:2 iron, 2 sulfur cluster binding"/>
    <property type="evidence" value="ECO:0007669"/>
    <property type="project" value="UniProtKB-KW"/>
</dbReference>
<evidence type="ECO:0000256" key="2">
    <source>
        <dbReference type="ARBA" id="ARBA00010765"/>
    </source>
</evidence>
<dbReference type="GO" id="GO:0004076">
    <property type="term" value="F:biotin synthase activity"/>
    <property type="evidence" value="ECO:0007669"/>
    <property type="project" value="UniProtKB-UniRule"/>
</dbReference>
<evidence type="ECO:0000256" key="10">
    <source>
        <dbReference type="ARBA" id="ARBA00023004"/>
    </source>
</evidence>
<dbReference type="AlphaFoldDB" id="W7Y868"/>
<reference evidence="16 17" key="1">
    <citation type="journal article" date="2014" name="Genome Announc.">
        <title>Draft Genome Sequence of Cytophaga fermentans JCM 21142T, a Facultative Anaerobe Isolated from Marine Mud.</title>
        <authorList>
            <person name="Starns D."/>
            <person name="Oshima K."/>
            <person name="Suda W."/>
            <person name="Iino T."/>
            <person name="Yuki M."/>
            <person name="Inoue J."/>
            <person name="Kitamura K."/>
            <person name="Iida T."/>
            <person name="Darby A."/>
            <person name="Hattori M."/>
            <person name="Ohkuma M."/>
        </authorList>
    </citation>
    <scope>NUCLEOTIDE SEQUENCE [LARGE SCALE GENOMIC DNA]</scope>
    <source>
        <strain evidence="16 17">JCM 21142</strain>
    </source>
</reference>
<dbReference type="NCBIfam" id="TIGR00433">
    <property type="entry name" value="bioB"/>
    <property type="match status" value="1"/>
</dbReference>
<comment type="cofactor">
    <cofactor evidence="13 14">
        <name>[4Fe-4S] cluster</name>
        <dbReference type="ChEBI" id="CHEBI:49883"/>
    </cofactor>
    <text evidence="13 14">Binds 1 [4Fe-4S] cluster. The cluster is coordinated with 3 cysteines and an exchangeable S-adenosyl-L-methionine.</text>
</comment>
<evidence type="ECO:0000256" key="12">
    <source>
        <dbReference type="ARBA" id="ARBA00051157"/>
    </source>
</evidence>
<keyword evidence="10 13" id="KW-0408">Iron</keyword>
<dbReference type="InterPro" id="IPR058240">
    <property type="entry name" value="rSAM_sf"/>
</dbReference>